<dbReference type="RefSeq" id="WP_326506092.1">
    <property type="nucleotide sequence ID" value="NZ_JAWIIV010000006.1"/>
</dbReference>
<feature type="domain" description="Type IV / VI secretion system DotU" evidence="2">
    <location>
        <begin position="28"/>
        <end position="226"/>
    </location>
</feature>
<evidence type="ECO:0000313" key="3">
    <source>
        <dbReference type="EMBL" id="MEC4719374.1"/>
    </source>
</evidence>
<comment type="caution">
    <text evidence="3">The sequence shown here is derived from an EMBL/GenBank/DDBJ whole genome shotgun (WGS) entry which is preliminary data.</text>
</comment>
<dbReference type="NCBIfam" id="TIGR03349">
    <property type="entry name" value="IV_VI_DotU"/>
    <property type="match status" value="1"/>
</dbReference>
<dbReference type="Pfam" id="PF09850">
    <property type="entry name" value="DotU"/>
    <property type="match status" value="1"/>
</dbReference>
<sequence length="257" mass="28916">MPKDVAIPSLYGNTVTEYREPSAHPRTLVDLLHDGFYLLLLLKNRYFPAEAATFSADVMQLLDRFELDARQLNVPADDVYAAKYAFCAAIDEAVLGADMAIRDEWERSPLQLRLFGDQLAGEQFFKELDEVRRRGAVSVQTLEVFYMCLLTGYQGKYTLESKEKLDYLIATLDKEIAHLKGRRAAFAPFWRAPDSVAHLIRAEMPMWVIAAGFGCMGMLGYAGLNWALAAQVNSTLGRYYDLIKLAPKLAHIVISLP</sequence>
<protein>
    <submittedName>
        <fullName evidence="3">Type IVB secretion system protein IcmH/DotU</fullName>
    </submittedName>
</protein>
<name>A0ABU6J6V4_9BURK</name>
<dbReference type="NCBIfam" id="NF038228">
    <property type="entry name" value="IcmH_DotU_IVB"/>
    <property type="match status" value="1"/>
</dbReference>
<keyword evidence="1" id="KW-0812">Transmembrane</keyword>
<evidence type="ECO:0000256" key="1">
    <source>
        <dbReference type="SAM" id="Phobius"/>
    </source>
</evidence>
<dbReference type="InterPro" id="IPR017732">
    <property type="entry name" value="T4/T6SS_DotU"/>
</dbReference>
<evidence type="ECO:0000313" key="4">
    <source>
        <dbReference type="Proteomes" id="UP001352263"/>
    </source>
</evidence>
<dbReference type="InterPro" id="IPR038522">
    <property type="entry name" value="T4/T6SS_DotU_sf"/>
</dbReference>
<reference evidence="3 4" key="1">
    <citation type="submission" date="2023-10" db="EMBL/GenBank/DDBJ databases">
        <title>Noviherbaspirillum sp. CPCC 100848 genome assembly.</title>
        <authorList>
            <person name="Li X.Y."/>
            <person name="Fang X.M."/>
        </authorList>
    </citation>
    <scope>NUCLEOTIDE SEQUENCE [LARGE SCALE GENOMIC DNA]</scope>
    <source>
        <strain evidence="3 4">CPCC 100848</strain>
    </source>
</reference>
<dbReference type="PANTHER" id="PTHR38033">
    <property type="entry name" value="MEMBRANE PROTEIN-RELATED"/>
    <property type="match status" value="1"/>
</dbReference>
<keyword evidence="1" id="KW-1133">Transmembrane helix</keyword>
<dbReference type="Proteomes" id="UP001352263">
    <property type="component" value="Unassembled WGS sequence"/>
</dbReference>
<keyword evidence="1" id="KW-0472">Membrane</keyword>
<feature type="transmembrane region" description="Helical" evidence="1">
    <location>
        <begin position="206"/>
        <end position="228"/>
    </location>
</feature>
<dbReference type="Gene3D" id="1.25.40.590">
    <property type="entry name" value="Type IV / VI secretion system, DotU"/>
    <property type="match status" value="1"/>
</dbReference>
<dbReference type="EMBL" id="JAWIIV010000006">
    <property type="protein sequence ID" value="MEC4719374.1"/>
    <property type="molecule type" value="Genomic_DNA"/>
</dbReference>
<dbReference type="PANTHER" id="PTHR38033:SF1">
    <property type="entry name" value="DOTU FAMILY TYPE IV_VI SECRETION SYSTEM PROTEIN"/>
    <property type="match status" value="1"/>
</dbReference>
<organism evidence="3 4">
    <name type="scientific">Noviherbaspirillum album</name>
    <dbReference type="NCBI Taxonomy" id="3080276"/>
    <lineage>
        <taxon>Bacteria</taxon>
        <taxon>Pseudomonadati</taxon>
        <taxon>Pseudomonadota</taxon>
        <taxon>Betaproteobacteria</taxon>
        <taxon>Burkholderiales</taxon>
        <taxon>Oxalobacteraceae</taxon>
        <taxon>Noviherbaspirillum</taxon>
    </lineage>
</organism>
<accession>A0ABU6J6V4</accession>
<gene>
    <name evidence="3" type="primary">icmH</name>
    <name evidence="3" type="ORF">RY831_09450</name>
</gene>
<keyword evidence="4" id="KW-1185">Reference proteome</keyword>
<evidence type="ECO:0000259" key="2">
    <source>
        <dbReference type="Pfam" id="PF09850"/>
    </source>
</evidence>
<proteinExistence type="predicted"/>